<dbReference type="GO" id="GO:0003964">
    <property type="term" value="F:RNA-directed DNA polymerase activity"/>
    <property type="evidence" value="ECO:0007669"/>
    <property type="project" value="UniProtKB-KW"/>
</dbReference>
<keyword evidence="3" id="KW-1185">Reference proteome</keyword>
<dbReference type="EMBL" id="PKPP01010718">
    <property type="protein sequence ID" value="PWA45529.1"/>
    <property type="molecule type" value="Genomic_DNA"/>
</dbReference>
<keyword evidence="2" id="KW-0695">RNA-directed DNA polymerase</keyword>
<evidence type="ECO:0000259" key="1">
    <source>
        <dbReference type="Pfam" id="PF13966"/>
    </source>
</evidence>
<evidence type="ECO:0000313" key="2">
    <source>
        <dbReference type="EMBL" id="PWA45529.1"/>
    </source>
</evidence>
<keyword evidence="2" id="KW-0808">Transferase</keyword>
<protein>
    <submittedName>
        <fullName evidence="2">Reverse transcriptase zinc-binding domain-containing protein</fullName>
    </submittedName>
</protein>
<organism evidence="2 3">
    <name type="scientific">Artemisia annua</name>
    <name type="common">Sweet wormwood</name>
    <dbReference type="NCBI Taxonomy" id="35608"/>
    <lineage>
        <taxon>Eukaryota</taxon>
        <taxon>Viridiplantae</taxon>
        <taxon>Streptophyta</taxon>
        <taxon>Embryophyta</taxon>
        <taxon>Tracheophyta</taxon>
        <taxon>Spermatophyta</taxon>
        <taxon>Magnoliopsida</taxon>
        <taxon>eudicotyledons</taxon>
        <taxon>Gunneridae</taxon>
        <taxon>Pentapetalae</taxon>
        <taxon>asterids</taxon>
        <taxon>campanulids</taxon>
        <taxon>Asterales</taxon>
        <taxon>Asteraceae</taxon>
        <taxon>Asteroideae</taxon>
        <taxon>Anthemideae</taxon>
        <taxon>Artemisiinae</taxon>
        <taxon>Artemisia</taxon>
    </lineage>
</organism>
<proteinExistence type="predicted"/>
<dbReference type="OrthoDB" id="1743609at2759"/>
<gene>
    <name evidence="2" type="ORF">CTI12_AA516970</name>
</gene>
<feature type="domain" description="Reverse transcriptase zinc-binding" evidence="1">
    <location>
        <begin position="26"/>
        <end position="88"/>
    </location>
</feature>
<accession>A0A2U1L954</accession>
<reference evidence="2 3" key="1">
    <citation type="journal article" date="2018" name="Mol. Plant">
        <title>The genome of Artemisia annua provides insight into the evolution of Asteraceae family and artemisinin biosynthesis.</title>
        <authorList>
            <person name="Shen Q."/>
            <person name="Zhang L."/>
            <person name="Liao Z."/>
            <person name="Wang S."/>
            <person name="Yan T."/>
            <person name="Shi P."/>
            <person name="Liu M."/>
            <person name="Fu X."/>
            <person name="Pan Q."/>
            <person name="Wang Y."/>
            <person name="Lv Z."/>
            <person name="Lu X."/>
            <person name="Zhang F."/>
            <person name="Jiang W."/>
            <person name="Ma Y."/>
            <person name="Chen M."/>
            <person name="Hao X."/>
            <person name="Li L."/>
            <person name="Tang Y."/>
            <person name="Lv G."/>
            <person name="Zhou Y."/>
            <person name="Sun X."/>
            <person name="Brodelius P.E."/>
            <person name="Rose J.K.C."/>
            <person name="Tang K."/>
        </authorList>
    </citation>
    <scope>NUCLEOTIDE SEQUENCE [LARGE SCALE GENOMIC DNA]</scope>
    <source>
        <strain evidence="3">cv. Huhao1</strain>
        <tissue evidence="2">Leaf</tissue>
    </source>
</reference>
<dbReference type="InterPro" id="IPR026960">
    <property type="entry name" value="RVT-Znf"/>
</dbReference>
<dbReference type="Pfam" id="PF13966">
    <property type="entry name" value="zf-RVT"/>
    <property type="match status" value="1"/>
</dbReference>
<keyword evidence="2" id="KW-0548">Nucleotidyltransferase</keyword>
<comment type="caution">
    <text evidence="2">The sequence shown here is derived from an EMBL/GenBank/DDBJ whole genome shotgun (WGS) entry which is preliminary data.</text>
</comment>
<evidence type="ECO:0000313" key="3">
    <source>
        <dbReference type="Proteomes" id="UP000245207"/>
    </source>
</evidence>
<dbReference type="Proteomes" id="UP000245207">
    <property type="component" value="Unassembled WGS sequence"/>
</dbReference>
<dbReference type="AlphaFoldDB" id="A0A2U1L954"/>
<sequence>MEMGLVSTHQKWQGVGRIQWANGSTFRPTRWSSLIPSKVLIFVWRAERNRIPTRVELDLKGIDIPSILCPICDNELETVDHILAKCDWKILKIYENFGNIEKS</sequence>
<name>A0A2U1L954_ARTAN</name>